<gene>
    <name evidence="1" type="primary">g018</name>
    <name evidence="1" type="ORF">BN79_018</name>
</gene>
<proteinExistence type="predicted"/>
<dbReference type="GeneID" id="14296701"/>
<evidence type="ECO:0000313" key="2">
    <source>
        <dbReference type="Proteomes" id="UP000002908"/>
    </source>
</evidence>
<keyword evidence="2" id="KW-1185">Reference proteome</keyword>
<dbReference type="Proteomes" id="UP000002908">
    <property type="component" value="Segment"/>
</dbReference>
<evidence type="ECO:0000313" key="1">
    <source>
        <dbReference type="EMBL" id="CCI88446.1"/>
    </source>
</evidence>
<dbReference type="KEGG" id="vg:14296701"/>
<accession>I7K2K4</accession>
<reference evidence="1" key="1">
    <citation type="submission" date="2016-03" db="EMBL/GenBank/DDBJ databases">
        <title>Genomic, physiological and proteomic characterization of the T5-like bacteriophage phiR2-01 infecting Yersinia enterocolitia.</title>
        <authorList>
            <person name="Pajunen M.I."/>
            <person name="Happonen L.J."/>
            <person name="Jun J.W."/>
            <person name="Malmstrom J."/>
            <person name="Nawaz A."/>
            <person name="Mattinen L."/>
            <person name="Skurnik M."/>
        </authorList>
    </citation>
    <scope>NUCLEOTIDE SEQUENCE</scope>
</reference>
<name>I7K2K4_9CAUD</name>
<dbReference type="OrthoDB" id="14764at10239"/>
<dbReference type="EMBL" id="HE956708">
    <property type="protein sequence ID" value="CCI88446.1"/>
    <property type="molecule type" value="Genomic_DNA"/>
</dbReference>
<protein>
    <submittedName>
        <fullName evidence="1">Uncharacterized protein</fullName>
    </submittedName>
</protein>
<dbReference type="RefSeq" id="YP_007236997.1">
    <property type="nucleotide sequence ID" value="NC_019919.2"/>
</dbReference>
<organism evidence="1 2">
    <name type="scientific">Yersinia phage phiR2-01</name>
    <dbReference type="NCBI Taxonomy" id="1206557"/>
    <lineage>
        <taxon>Viruses</taxon>
        <taxon>Duplodnaviria</taxon>
        <taxon>Heunggongvirae</taxon>
        <taxon>Uroviricota</taxon>
        <taxon>Caudoviricetes</taxon>
        <taxon>Demerecviridae</taxon>
        <taxon>Markadamsvirinae</taxon>
        <taxon>Epseptimavirus</taxon>
        <taxon>Epseptimavirus R201</taxon>
    </lineage>
</organism>
<sequence length="124" mass="13705">MTQKKNPILEQIKNLEQQLEQGLLEGEDIVTHSFDVTIDCANPIVAGETVDLLGLLTAVSRLREITVEEDDGPSIEVVLDVIDVIINAYAAKRNRAIDSYITSRDTTEALIETAMLSREGTKLH</sequence>